<dbReference type="EMBL" id="PGCI01001394">
    <property type="protein sequence ID" value="PLW05137.1"/>
    <property type="molecule type" value="Genomic_DNA"/>
</dbReference>
<feature type="compositionally biased region" description="Polar residues" evidence="1">
    <location>
        <begin position="180"/>
        <end position="205"/>
    </location>
</feature>
<evidence type="ECO:0000313" key="7">
    <source>
        <dbReference type="Proteomes" id="UP000235392"/>
    </source>
</evidence>
<comment type="caution">
    <text evidence="4">The sequence shown here is derived from an EMBL/GenBank/DDBJ whole genome shotgun (WGS) entry which is preliminary data.</text>
</comment>
<evidence type="ECO:0000256" key="1">
    <source>
        <dbReference type="SAM" id="MobiDB-lite"/>
    </source>
</evidence>
<evidence type="ECO:0000313" key="4">
    <source>
        <dbReference type="EMBL" id="PLW33173.1"/>
    </source>
</evidence>
<name>A0A2N5U5Z1_9BASI</name>
<feature type="compositionally biased region" description="Polar residues" evidence="1">
    <location>
        <begin position="48"/>
        <end position="70"/>
    </location>
</feature>
<reference evidence="6 7" key="1">
    <citation type="submission" date="2017-11" db="EMBL/GenBank/DDBJ databases">
        <title>De novo assembly and phasing of dikaryotic genomes from two isolates of Puccinia coronata f. sp. avenae, the causal agent of oat crown rust.</title>
        <authorList>
            <person name="Miller M.E."/>
            <person name="Zhang Y."/>
            <person name="Omidvar V."/>
            <person name="Sperschneider J."/>
            <person name="Schwessinger B."/>
            <person name="Raley C."/>
            <person name="Palmer J.M."/>
            <person name="Garnica D."/>
            <person name="Upadhyaya N."/>
            <person name="Rathjen J."/>
            <person name="Taylor J.M."/>
            <person name="Park R.F."/>
            <person name="Dodds P.N."/>
            <person name="Hirsch C.D."/>
            <person name="Kianian S.F."/>
            <person name="Figueroa M."/>
        </authorList>
    </citation>
    <scope>NUCLEOTIDE SEQUENCE [LARGE SCALE GENOMIC DNA]</scope>
    <source>
        <strain evidence="3">12NC29</strain>
        <strain evidence="4">12SD80</strain>
    </source>
</reference>
<evidence type="ECO:0000313" key="3">
    <source>
        <dbReference type="EMBL" id="PLW13320.1"/>
    </source>
</evidence>
<protein>
    <submittedName>
        <fullName evidence="4">Uncharacterized protein</fullName>
    </submittedName>
</protein>
<dbReference type="EMBL" id="PGCJ01000953">
    <property type="protein sequence ID" value="PLW13320.1"/>
    <property type="molecule type" value="Genomic_DNA"/>
</dbReference>
<feature type="region of interest" description="Disordered" evidence="1">
    <location>
        <begin position="47"/>
        <end position="72"/>
    </location>
</feature>
<sequence length="205" mass="21942">MDNGALEELLSSFASDTFAIQSQPEKDLRASLINFFAISNGPNGVHDPNNNLNSSAVRQQAHPTVSTRTTPPDAHISLSFQANEPPPHNTPLGSPMEEGFFQLSIAENNASGSLGNYPAALSPTSNNPQPAPMNHDPTTTSDSFGNCLSCLYSIAFHPNAIPHHAPNCQFNQFNNNSQSHHTYSSNLSAAHPFSQPQDGSQSTAF</sequence>
<dbReference type="AlphaFoldDB" id="A0A2N5U5Z1"/>
<organism evidence="4 7">
    <name type="scientific">Puccinia coronata f. sp. avenae</name>
    <dbReference type="NCBI Taxonomy" id="200324"/>
    <lineage>
        <taxon>Eukaryota</taxon>
        <taxon>Fungi</taxon>
        <taxon>Dikarya</taxon>
        <taxon>Basidiomycota</taxon>
        <taxon>Pucciniomycotina</taxon>
        <taxon>Pucciniomycetes</taxon>
        <taxon>Pucciniales</taxon>
        <taxon>Pucciniaceae</taxon>
        <taxon>Puccinia</taxon>
    </lineage>
</organism>
<dbReference type="EMBL" id="PGCJ01000163">
    <property type="protein sequence ID" value="PLW41973.1"/>
    <property type="molecule type" value="Genomic_DNA"/>
</dbReference>
<feature type="region of interest" description="Disordered" evidence="1">
    <location>
        <begin position="179"/>
        <end position="205"/>
    </location>
</feature>
<proteinExistence type="predicted"/>
<dbReference type="OrthoDB" id="2506641at2759"/>
<keyword evidence="6" id="KW-1185">Reference proteome</keyword>
<dbReference type="Proteomes" id="UP000235392">
    <property type="component" value="Unassembled WGS sequence"/>
</dbReference>
<dbReference type="Proteomes" id="UP000235388">
    <property type="component" value="Unassembled WGS sequence"/>
</dbReference>
<gene>
    <name evidence="5" type="ORF">PCANC_11077</name>
    <name evidence="3" type="ORF">PCANC_16684</name>
    <name evidence="4" type="ORF">PCASD_13141</name>
    <name evidence="2" type="ORF">PCASD_25714</name>
</gene>
<evidence type="ECO:0000313" key="2">
    <source>
        <dbReference type="EMBL" id="PLW05137.1"/>
    </source>
</evidence>
<feature type="region of interest" description="Disordered" evidence="1">
    <location>
        <begin position="114"/>
        <end position="139"/>
    </location>
</feature>
<accession>A0A2N5U5Z1</accession>
<dbReference type="EMBL" id="PGCI01000226">
    <property type="protein sequence ID" value="PLW33173.1"/>
    <property type="molecule type" value="Genomic_DNA"/>
</dbReference>
<evidence type="ECO:0000313" key="6">
    <source>
        <dbReference type="Proteomes" id="UP000235388"/>
    </source>
</evidence>
<evidence type="ECO:0000313" key="5">
    <source>
        <dbReference type="EMBL" id="PLW41973.1"/>
    </source>
</evidence>